<dbReference type="PATRIC" id="fig|1121362.3.peg.2815"/>
<dbReference type="InterPro" id="IPR011037">
    <property type="entry name" value="Pyrv_Knase-like_insert_dom_sf"/>
</dbReference>
<accession>M1P1S3</accession>
<dbReference type="KEGG" id="chn:A605_13845"/>
<dbReference type="EMBL" id="CP003697">
    <property type="protein sequence ID" value="AGF73765.1"/>
    <property type="molecule type" value="Genomic_DNA"/>
</dbReference>
<dbReference type="GO" id="GO:0030151">
    <property type="term" value="F:molybdenum ion binding"/>
    <property type="evidence" value="ECO:0007669"/>
    <property type="project" value="InterPro"/>
</dbReference>
<dbReference type="Proteomes" id="UP000011723">
    <property type="component" value="Chromosome"/>
</dbReference>
<evidence type="ECO:0000313" key="3">
    <source>
        <dbReference type="EMBL" id="AGF73765.1"/>
    </source>
</evidence>
<evidence type="ECO:0000256" key="1">
    <source>
        <dbReference type="SAM" id="MobiDB-lite"/>
    </source>
</evidence>
<dbReference type="InterPro" id="IPR052353">
    <property type="entry name" value="Benzoxazolinone_Detox_Enz"/>
</dbReference>
<sequence length="218" mass="23583">MGSVTAFVLSTNLAHPRTDPGGADRVSGIDKRPAPSLEVFAPGPSYGDGPGVVGDTVGDSAHHGGAQKAVYAFAREELDHWERELGRTLPNGSFGENLTTRGVDLSRLLINQRIRIGTAELEVSVSRTPCRTFAGWLDEAGWVKRFSARERTGAYFRVVVPGTITAGDELVLVDAPGHDVDMLTVFRGALGDKEAARRIVEARCLPQMYHERMVRLTG</sequence>
<dbReference type="PROSITE" id="PS51340">
    <property type="entry name" value="MOSC"/>
    <property type="match status" value="1"/>
</dbReference>
<dbReference type="GO" id="GO:0003824">
    <property type="term" value="F:catalytic activity"/>
    <property type="evidence" value="ECO:0007669"/>
    <property type="project" value="InterPro"/>
</dbReference>
<feature type="domain" description="MOSC" evidence="2">
    <location>
        <begin position="32"/>
        <end position="173"/>
    </location>
</feature>
<dbReference type="eggNOG" id="COG2258">
    <property type="taxonomic scope" value="Bacteria"/>
</dbReference>
<dbReference type="STRING" id="1121362.A605_13845"/>
<dbReference type="PANTHER" id="PTHR30212:SF2">
    <property type="entry name" value="PROTEIN YIIM"/>
    <property type="match status" value="1"/>
</dbReference>
<dbReference type="PANTHER" id="PTHR30212">
    <property type="entry name" value="PROTEIN YIIM"/>
    <property type="match status" value="1"/>
</dbReference>
<proteinExistence type="predicted"/>
<dbReference type="Gene3D" id="2.40.33.20">
    <property type="entry name" value="PK beta-barrel domain-like"/>
    <property type="match status" value="1"/>
</dbReference>
<dbReference type="AlphaFoldDB" id="M1P1S3"/>
<reference evidence="3 4" key="1">
    <citation type="journal article" date="2012" name="Stand. Genomic Sci.">
        <title>Genome sequence of the halotolerant bacterium Corynebacterium halotolerans type strain YIM 70093(T) (= DSM 44683(T)).</title>
        <authorList>
            <person name="Ruckert C."/>
            <person name="Albersmeier A."/>
            <person name="Al-Dilaimi A."/>
            <person name="Niehaus K."/>
            <person name="Szczepanowski R."/>
            <person name="Kalinowski J."/>
        </authorList>
    </citation>
    <scope>NUCLEOTIDE SEQUENCE [LARGE SCALE GENOMIC DNA]</scope>
    <source>
        <strain evidence="3">YIM 70093</strain>
    </source>
</reference>
<protein>
    <recommendedName>
        <fullName evidence="2">MOSC domain-containing protein</fullName>
    </recommendedName>
</protein>
<evidence type="ECO:0000313" key="4">
    <source>
        <dbReference type="Proteomes" id="UP000011723"/>
    </source>
</evidence>
<name>M1P1S3_9CORY</name>
<dbReference type="HOGENOM" id="CLU_082566_0_1_11"/>
<gene>
    <name evidence="3" type="ORF">A605_13845</name>
</gene>
<keyword evidence="4" id="KW-1185">Reference proteome</keyword>
<organism evidence="3 4">
    <name type="scientific">Corynebacterium halotolerans YIM 70093 = DSM 44683</name>
    <dbReference type="NCBI Taxonomy" id="1121362"/>
    <lineage>
        <taxon>Bacteria</taxon>
        <taxon>Bacillati</taxon>
        <taxon>Actinomycetota</taxon>
        <taxon>Actinomycetes</taxon>
        <taxon>Mycobacteriales</taxon>
        <taxon>Corynebacteriaceae</taxon>
        <taxon>Corynebacterium</taxon>
    </lineage>
</organism>
<dbReference type="Pfam" id="PF03473">
    <property type="entry name" value="MOSC"/>
    <property type="match status" value="1"/>
</dbReference>
<dbReference type="SUPFAM" id="SSF50800">
    <property type="entry name" value="PK beta-barrel domain-like"/>
    <property type="match status" value="1"/>
</dbReference>
<dbReference type="GO" id="GO:0030170">
    <property type="term" value="F:pyridoxal phosphate binding"/>
    <property type="evidence" value="ECO:0007669"/>
    <property type="project" value="InterPro"/>
</dbReference>
<evidence type="ECO:0000259" key="2">
    <source>
        <dbReference type="PROSITE" id="PS51340"/>
    </source>
</evidence>
<feature type="region of interest" description="Disordered" evidence="1">
    <location>
        <begin position="13"/>
        <end position="34"/>
    </location>
</feature>
<dbReference type="InterPro" id="IPR005302">
    <property type="entry name" value="MoCF_Sase_C"/>
</dbReference>